<evidence type="ECO:0000256" key="4">
    <source>
        <dbReference type="ARBA" id="ARBA00022692"/>
    </source>
</evidence>
<dbReference type="InterPro" id="IPR002067">
    <property type="entry name" value="MCP"/>
</dbReference>
<dbReference type="GO" id="GO:0031966">
    <property type="term" value="C:mitochondrial membrane"/>
    <property type="evidence" value="ECO:0007669"/>
    <property type="project" value="UniProtKB-SubCell"/>
</dbReference>
<keyword evidence="7" id="KW-0496">Mitochondrion</keyword>
<dbReference type="STRING" id="58919.A0A316Z943"/>
<feature type="repeat" description="Solcar" evidence="9">
    <location>
        <begin position="15"/>
        <end position="97"/>
    </location>
</feature>
<feature type="repeat" description="Solcar" evidence="9">
    <location>
        <begin position="211"/>
        <end position="300"/>
    </location>
</feature>
<dbReference type="Proteomes" id="UP000245946">
    <property type="component" value="Unassembled WGS sequence"/>
</dbReference>
<dbReference type="PRINTS" id="PR00926">
    <property type="entry name" value="MITOCARRIER"/>
</dbReference>
<proteinExistence type="inferred from homology"/>
<dbReference type="InterPro" id="IPR050567">
    <property type="entry name" value="Mitochondrial_Carrier"/>
</dbReference>
<keyword evidence="12" id="KW-1185">Reference proteome</keyword>
<evidence type="ECO:0000256" key="6">
    <source>
        <dbReference type="ARBA" id="ARBA00022989"/>
    </source>
</evidence>
<name>A0A316Z943_9BASI</name>
<evidence type="ECO:0000313" key="11">
    <source>
        <dbReference type="EMBL" id="PWN98119.1"/>
    </source>
</evidence>
<dbReference type="PANTHER" id="PTHR45624:SF12">
    <property type="entry name" value="MITOCHONDRIAL ORNITHINE TRANSPORTER 1"/>
    <property type="match status" value="1"/>
</dbReference>
<dbReference type="PANTHER" id="PTHR45624">
    <property type="entry name" value="MITOCHONDRIAL BASIC AMINO ACIDS TRANSPORTER-RELATED"/>
    <property type="match status" value="1"/>
</dbReference>
<evidence type="ECO:0000256" key="3">
    <source>
        <dbReference type="ARBA" id="ARBA00022448"/>
    </source>
</evidence>
<dbReference type="GeneID" id="37269846"/>
<evidence type="ECO:0000256" key="9">
    <source>
        <dbReference type="PROSITE-ProRule" id="PRU00282"/>
    </source>
</evidence>
<dbReference type="EMBL" id="KZ819292">
    <property type="protein sequence ID" value="PWN98119.1"/>
    <property type="molecule type" value="Genomic_DNA"/>
</dbReference>
<keyword evidence="3 10" id="KW-0813">Transport</keyword>
<keyword evidence="6" id="KW-1133">Transmembrane helix</keyword>
<reference evidence="11 12" key="1">
    <citation type="journal article" date="2018" name="Mol. Biol. Evol.">
        <title>Broad Genomic Sampling Reveals a Smut Pathogenic Ancestry of the Fungal Clade Ustilaginomycotina.</title>
        <authorList>
            <person name="Kijpornyongpan T."/>
            <person name="Mondo S.J."/>
            <person name="Barry K."/>
            <person name="Sandor L."/>
            <person name="Lee J."/>
            <person name="Lipzen A."/>
            <person name="Pangilinan J."/>
            <person name="LaButti K."/>
            <person name="Hainaut M."/>
            <person name="Henrissat B."/>
            <person name="Grigoriev I.V."/>
            <person name="Spatafora J.W."/>
            <person name="Aime M.C."/>
        </authorList>
    </citation>
    <scope>NUCLEOTIDE SEQUENCE [LARGE SCALE GENOMIC DNA]</scope>
    <source>
        <strain evidence="11 12">MCA 4186</strain>
    </source>
</reference>
<dbReference type="AlphaFoldDB" id="A0A316Z943"/>
<evidence type="ECO:0000256" key="7">
    <source>
        <dbReference type="ARBA" id="ARBA00023128"/>
    </source>
</evidence>
<dbReference type="Pfam" id="PF00153">
    <property type="entry name" value="Mito_carr"/>
    <property type="match status" value="3"/>
</dbReference>
<evidence type="ECO:0000256" key="1">
    <source>
        <dbReference type="ARBA" id="ARBA00004225"/>
    </source>
</evidence>
<comment type="similarity">
    <text evidence="2 10">Belongs to the mitochondrial carrier (TC 2.A.29) family.</text>
</comment>
<dbReference type="GO" id="GO:0000064">
    <property type="term" value="F:L-ornithine transmembrane transporter activity"/>
    <property type="evidence" value="ECO:0007669"/>
    <property type="project" value="TreeGrafter"/>
</dbReference>
<dbReference type="GO" id="GO:1990575">
    <property type="term" value="P:mitochondrial L-ornithine transmembrane transport"/>
    <property type="evidence" value="ECO:0007669"/>
    <property type="project" value="TreeGrafter"/>
</dbReference>
<keyword evidence="8 9" id="KW-0472">Membrane</keyword>
<evidence type="ECO:0000313" key="12">
    <source>
        <dbReference type="Proteomes" id="UP000245946"/>
    </source>
</evidence>
<sequence>MAELPAPTGRISRTSKDILSGTCGGIAQVLVGQPLDIVKVRLQTAPQGTFTGMADCAKQLIKNEGPLAFYKGTLTPLLGVGLCVSIQFGVFERMKREFGAANAARDPALKGKGLSGGQLYLAGAAAGLTNSFVAGPVEQIRIRLQTQQTKVFSGPLDCASKIVKASGASGIFRGIVPTLLREGHGMGCYFLTYEYLVQQLLAKTGKTRSEMPSMYAVLFGATSGLAVWLSAYPFDIVKTRMQTDAILPSERKFKGTLDCARQIYRSAGAGGFFRGLTPTLVRAPFSNSATFLAVEWAARNLEPYVVS</sequence>
<feature type="repeat" description="Solcar" evidence="9">
    <location>
        <begin position="114"/>
        <end position="199"/>
    </location>
</feature>
<keyword evidence="5" id="KW-0677">Repeat</keyword>
<dbReference type="PROSITE" id="PS50920">
    <property type="entry name" value="SOLCAR"/>
    <property type="match status" value="3"/>
</dbReference>
<dbReference type="InterPro" id="IPR018108">
    <property type="entry name" value="MCP_transmembrane"/>
</dbReference>
<gene>
    <name evidence="11" type="ORF">FA09DRAFT_329749</name>
</gene>
<protein>
    <submittedName>
        <fullName evidence="11">Putative YMC1-protein of the mitochondrial carrier family</fullName>
    </submittedName>
</protein>
<keyword evidence="4 9" id="KW-0812">Transmembrane</keyword>
<accession>A0A316Z943</accession>
<dbReference type="SUPFAM" id="SSF103506">
    <property type="entry name" value="Mitochondrial carrier"/>
    <property type="match status" value="1"/>
</dbReference>
<evidence type="ECO:0000256" key="2">
    <source>
        <dbReference type="ARBA" id="ARBA00006375"/>
    </source>
</evidence>
<evidence type="ECO:0000256" key="5">
    <source>
        <dbReference type="ARBA" id="ARBA00022737"/>
    </source>
</evidence>
<dbReference type="OrthoDB" id="409586at2759"/>
<evidence type="ECO:0000256" key="10">
    <source>
        <dbReference type="RuleBase" id="RU000488"/>
    </source>
</evidence>
<dbReference type="RefSeq" id="XP_025598398.1">
    <property type="nucleotide sequence ID" value="XM_025742302.1"/>
</dbReference>
<dbReference type="InterPro" id="IPR023395">
    <property type="entry name" value="MCP_dom_sf"/>
</dbReference>
<dbReference type="Gene3D" id="1.50.40.10">
    <property type="entry name" value="Mitochondrial carrier domain"/>
    <property type="match status" value="2"/>
</dbReference>
<comment type="subcellular location">
    <subcellularLocation>
        <location evidence="1">Mitochondrion membrane</location>
        <topology evidence="1">Multi-pass membrane protein</topology>
    </subcellularLocation>
</comment>
<organism evidence="11 12">
    <name type="scientific">Tilletiopsis washingtonensis</name>
    <dbReference type="NCBI Taxonomy" id="58919"/>
    <lineage>
        <taxon>Eukaryota</taxon>
        <taxon>Fungi</taxon>
        <taxon>Dikarya</taxon>
        <taxon>Basidiomycota</taxon>
        <taxon>Ustilaginomycotina</taxon>
        <taxon>Exobasidiomycetes</taxon>
        <taxon>Entylomatales</taxon>
        <taxon>Entylomatales incertae sedis</taxon>
        <taxon>Tilletiopsis</taxon>
    </lineage>
</organism>
<evidence type="ECO:0000256" key="8">
    <source>
        <dbReference type="ARBA" id="ARBA00023136"/>
    </source>
</evidence>